<sequence length="65" mass="7795">SSTSRFFRKILFILVWTAGRPIFLCFNRTAYKRSNYILLSKIIRLLMTGRNQEITPHVRNYFVII</sequence>
<dbReference type="Proteomes" id="UP000653305">
    <property type="component" value="Unassembled WGS sequence"/>
</dbReference>
<accession>A0A830BKG9</accession>
<name>A0A830BKG9_9LAMI</name>
<feature type="transmembrane region" description="Helical" evidence="1">
    <location>
        <begin position="6"/>
        <end position="26"/>
    </location>
</feature>
<evidence type="ECO:0000313" key="3">
    <source>
        <dbReference type="Proteomes" id="UP000653305"/>
    </source>
</evidence>
<keyword evidence="1" id="KW-1133">Transmembrane helix</keyword>
<protein>
    <submittedName>
        <fullName evidence="2">NAD(P)H-quinone oxidoreductase subunit 2 b chloroplastic</fullName>
    </submittedName>
</protein>
<reference evidence="2" key="1">
    <citation type="submission" date="2020-07" db="EMBL/GenBank/DDBJ databases">
        <title>Ethylene signaling mediates host invasion by parasitic plants.</title>
        <authorList>
            <person name="Yoshida S."/>
        </authorList>
    </citation>
    <scope>NUCLEOTIDE SEQUENCE</scope>
    <source>
        <strain evidence="2">Okayama</strain>
    </source>
</reference>
<keyword evidence="1" id="KW-0472">Membrane</keyword>
<dbReference type="EMBL" id="BMAC01000158">
    <property type="protein sequence ID" value="GFP87927.1"/>
    <property type="molecule type" value="Genomic_DNA"/>
</dbReference>
<keyword evidence="3" id="KW-1185">Reference proteome</keyword>
<keyword evidence="1" id="KW-0812">Transmembrane</keyword>
<evidence type="ECO:0000256" key="1">
    <source>
        <dbReference type="SAM" id="Phobius"/>
    </source>
</evidence>
<comment type="caution">
    <text evidence="2">The sequence shown here is derived from an EMBL/GenBank/DDBJ whole genome shotgun (WGS) entry which is preliminary data.</text>
</comment>
<feature type="non-terminal residue" evidence="2">
    <location>
        <position position="1"/>
    </location>
</feature>
<evidence type="ECO:0000313" key="2">
    <source>
        <dbReference type="EMBL" id="GFP87927.1"/>
    </source>
</evidence>
<organism evidence="2 3">
    <name type="scientific">Phtheirospermum japonicum</name>
    <dbReference type="NCBI Taxonomy" id="374723"/>
    <lineage>
        <taxon>Eukaryota</taxon>
        <taxon>Viridiplantae</taxon>
        <taxon>Streptophyta</taxon>
        <taxon>Embryophyta</taxon>
        <taxon>Tracheophyta</taxon>
        <taxon>Spermatophyta</taxon>
        <taxon>Magnoliopsida</taxon>
        <taxon>eudicotyledons</taxon>
        <taxon>Gunneridae</taxon>
        <taxon>Pentapetalae</taxon>
        <taxon>asterids</taxon>
        <taxon>lamiids</taxon>
        <taxon>Lamiales</taxon>
        <taxon>Orobanchaceae</taxon>
        <taxon>Orobanchaceae incertae sedis</taxon>
        <taxon>Phtheirospermum</taxon>
    </lineage>
</organism>
<proteinExistence type="predicted"/>
<dbReference type="AlphaFoldDB" id="A0A830BKG9"/>
<gene>
    <name evidence="2" type="ORF">PHJA_000936400</name>
</gene>